<proteinExistence type="predicted"/>
<dbReference type="Gramene" id="TVU13447">
    <property type="protein sequence ID" value="TVU13447"/>
    <property type="gene ID" value="EJB05_40504"/>
</dbReference>
<evidence type="ECO:0000313" key="2">
    <source>
        <dbReference type="EMBL" id="TVU13447.1"/>
    </source>
</evidence>
<feature type="compositionally biased region" description="Basic and acidic residues" evidence="1">
    <location>
        <begin position="63"/>
        <end position="75"/>
    </location>
</feature>
<gene>
    <name evidence="2" type="ORF">EJB05_40504</name>
</gene>
<sequence length="105" mass="11129">ALSRARRPPVRHPSSPDLLLGLGEGAPCRPGPSPDLLLGLGCSCSPLRPRPCLSPCRHLARAERKQAASQHRGEIDSSLPRSCAERWSPRGGGPSELISARGLLP</sequence>
<comment type="caution">
    <text evidence="2">The sequence shown here is derived from an EMBL/GenBank/DDBJ whole genome shotgun (WGS) entry which is preliminary data.</text>
</comment>
<dbReference type="EMBL" id="RWGY01000034">
    <property type="protein sequence ID" value="TVU13447.1"/>
    <property type="molecule type" value="Genomic_DNA"/>
</dbReference>
<reference evidence="2 3" key="1">
    <citation type="journal article" date="2019" name="Sci. Rep.">
        <title>A high-quality genome of Eragrostis curvula grass provides insights into Poaceae evolution and supports new strategies to enhance forage quality.</title>
        <authorList>
            <person name="Carballo J."/>
            <person name="Santos B.A.C.M."/>
            <person name="Zappacosta D."/>
            <person name="Garbus I."/>
            <person name="Selva J.P."/>
            <person name="Gallo C.A."/>
            <person name="Diaz A."/>
            <person name="Albertini E."/>
            <person name="Caccamo M."/>
            <person name="Echenique V."/>
        </authorList>
    </citation>
    <scope>NUCLEOTIDE SEQUENCE [LARGE SCALE GENOMIC DNA]</scope>
    <source>
        <strain evidence="3">cv. Victoria</strain>
        <tissue evidence="2">Leaf</tissue>
    </source>
</reference>
<feature type="non-terminal residue" evidence="2">
    <location>
        <position position="1"/>
    </location>
</feature>
<keyword evidence="3" id="KW-1185">Reference proteome</keyword>
<organism evidence="2 3">
    <name type="scientific">Eragrostis curvula</name>
    <name type="common">weeping love grass</name>
    <dbReference type="NCBI Taxonomy" id="38414"/>
    <lineage>
        <taxon>Eukaryota</taxon>
        <taxon>Viridiplantae</taxon>
        <taxon>Streptophyta</taxon>
        <taxon>Embryophyta</taxon>
        <taxon>Tracheophyta</taxon>
        <taxon>Spermatophyta</taxon>
        <taxon>Magnoliopsida</taxon>
        <taxon>Liliopsida</taxon>
        <taxon>Poales</taxon>
        <taxon>Poaceae</taxon>
        <taxon>PACMAD clade</taxon>
        <taxon>Chloridoideae</taxon>
        <taxon>Eragrostideae</taxon>
        <taxon>Eragrostidinae</taxon>
        <taxon>Eragrostis</taxon>
    </lineage>
</organism>
<evidence type="ECO:0000313" key="3">
    <source>
        <dbReference type="Proteomes" id="UP000324897"/>
    </source>
</evidence>
<name>A0A5J9TQE5_9POAL</name>
<evidence type="ECO:0000256" key="1">
    <source>
        <dbReference type="SAM" id="MobiDB-lite"/>
    </source>
</evidence>
<dbReference type="AlphaFoldDB" id="A0A5J9TQE5"/>
<dbReference type="Proteomes" id="UP000324897">
    <property type="component" value="Unassembled WGS sequence"/>
</dbReference>
<protein>
    <submittedName>
        <fullName evidence="2">Uncharacterized protein</fullName>
    </submittedName>
</protein>
<accession>A0A5J9TQE5</accession>
<feature type="region of interest" description="Disordered" evidence="1">
    <location>
        <begin position="63"/>
        <end position="105"/>
    </location>
</feature>